<sequence length="426" mass="46782">MRVKARSQDRRRRLPDRPSRDLDASIGPRRTGASAGARGHRAVSDAHEATAAPPDEGTDQARKDAIRRLWLTEHGGEAVRLEAAVVAEIAYRLVEAGLQPTVDAIRYVNGGQGSPNVIHPAVRQFFRADLRRRWGGTPPPEVPGVPPALVELWGQCVRDAQRAADSTLEAPRAELARLRVAIEQRATEVEATAEQQRAELVAIKEQAVDLSRRLDRAEKAQATAVERAHAAESSLVSAQAEIKAQREAHKTLQAQASAERTTLAKERDRWRAQAEEARLEAAVLSKAQEHAESRLTEQLARAATQQALEHDLRGALATANGQIDDLRRENQQIEALTASASAERDAAYESAAKAEQRASISETRLQAANDRIMQIQADLDTARATTLDVARIQGELKALREQNDRLGQELATMQSQLIRRMMDPAP</sequence>
<keyword evidence="1" id="KW-0175">Coiled coil</keyword>
<evidence type="ECO:0000256" key="2">
    <source>
        <dbReference type="SAM" id="MobiDB-lite"/>
    </source>
</evidence>
<feature type="coiled-coil region" evidence="1">
    <location>
        <begin position="179"/>
        <end position="287"/>
    </location>
</feature>
<gene>
    <name evidence="4" type="ORF">B1806_02755</name>
</gene>
<dbReference type="Proteomes" id="UP000307749">
    <property type="component" value="Unassembled WGS sequence"/>
</dbReference>
<dbReference type="EMBL" id="MWQO01000008">
    <property type="protein sequence ID" value="THD11671.1"/>
    <property type="molecule type" value="Genomic_DNA"/>
</dbReference>
<accession>A0A4V3UTR8</accession>
<evidence type="ECO:0000313" key="4">
    <source>
        <dbReference type="EMBL" id="THD11671.1"/>
    </source>
</evidence>
<feature type="region of interest" description="Disordered" evidence="2">
    <location>
        <begin position="1"/>
        <end position="61"/>
    </location>
</feature>
<evidence type="ECO:0000313" key="5">
    <source>
        <dbReference type="Proteomes" id="UP000307749"/>
    </source>
</evidence>
<name>A0A4V3UTR8_9GAMM</name>
<feature type="coiled-coil region" evidence="1">
    <location>
        <begin position="316"/>
        <end position="416"/>
    </location>
</feature>
<dbReference type="OrthoDB" id="6028224at2"/>
<dbReference type="STRING" id="993689.GCA_002077135_00301"/>
<dbReference type="InterPro" id="IPR021104">
    <property type="entry name" value="KfrA_DNA-bd_N"/>
</dbReference>
<organism evidence="4 5">
    <name type="scientific">Metallibacterium scheffleri</name>
    <dbReference type="NCBI Taxonomy" id="993689"/>
    <lineage>
        <taxon>Bacteria</taxon>
        <taxon>Pseudomonadati</taxon>
        <taxon>Pseudomonadota</taxon>
        <taxon>Gammaproteobacteria</taxon>
        <taxon>Lysobacterales</taxon>
        <taxon>Rhodanobacteraceae</taxon>
        <taxon>Metallibacterium</taxon>
    </lineage>
</organism>
<comment type="caution">
    <text evidence="4">The sequence shown here is derived from an EMBL/GenBank/DDBJ whole genome shotgun (WGS) entry which is preliminary data.</text>
</comment>
<protein>
    <recommendedName>
        <fullName evidence="3">KfrA N-terminal DNA-binding domain-containing protein</fullName>
    </recommendedName>
</protein>
<evidence type="ECO:0000259" key="3">
    <source>
        <dbReference type="Pfam" id="PF11740"/>
    </source>
</evidence>
<dbReference type="Pfam" id="PF11740">
    <property type="entry name" value="KfrA_N"/>
    <property type="match status" value="1"/>
</dbReference>
<feature type="domain" description="KfrA N-terminal DNA-binding" evidence="3">
    <location>
        <begin position="86"/>
        <end position="200"/>
    </location>
</feature>
<proteinExistence type="predicted"/>
<keyword evidence="5" id="KW-1185">Reference proteome</keyword>
<dbReference type="AlphaFoldDB" id="A0A4V3UTR8"/>
<evidence type="ECO:0000256" key="1">
    <source>
        <dbReference type="SAM" id="Coils"/>
    </source>
</evidence>
<reference evidence="4 5" key="1">
    <citation type="submission" date="2017-02" db="EMBL/GenBank/DDBJ databases">
        <title>Whole genome sequencing of Metallibacterium scheffleri DSM 24874 (T).</title>
        <authorList>
            <person name="Kumar S."/>
            <person name="Patil P."/>
            <person name="Patil P.B."/>
        </authorList>
    </citation>
    <scope>NUCLEOTIDE SEQUENCE [LARGE SCALE GENOMIC DNA]</scope>
    <source>
        <strain evidence="4 5">DSM 24874</strain>
    </source>
</reference>
<feature type="compositionally biased region" description="Basic residues" evidence="2">
    <location>
        <begin position="1"/>
        <end position="14"/>
    </location>
</feature>